<evidence type="ECO:0000313" key="2">
    <source>
        <dbReference type="EMBL" id="GJF00294.1"/>
    </source>
</evidence>
<dbReference type="Proteomes" id="UP000703269">
    <property type="component" value="Unassembled WGS sequence"/>
</dbReference>
<feature type="region of interest" description="Disordered" evidence="1">
    <location>
        <begin position="20"/>
        <end position="49"/>
    </location>
</feature>
<organism evidence="2 3">
    <name type="scientific">Phanerochaete sordida</name>
    <dbReference type="NCBI Taxonomy" id="48140"/>
    <lineage>
        <taxon>Eukaryota</taxon>
        <taxon>Fungi</taxon>
        <taxon>Dikarya</taxon>
        <taxon>Basidiomycota</taxon>
        <taxon>Agaricomycotina</taxon>
        <taxon>Agaricomycetes</taxon>
        <taxon>Polyporales</taxon>
        <taxon>Phanerochaetaceae</taxon>
        <taxon>Phanerochaete</taxon>
    </lineage>
</organism>
<evidence type="ECO:0000313" key="3">
    <source>
        <dbReference type="Proteomes" id="UP000703269"/>
    </source>
</evidence>
<comment type="caution">
    <text evidence="2">The sequence shown here is derived from an EMBL/GenBank/DDBJ whole genome shotgun (WGS) entry which is preliminary data.</text>
</comment>
<name>A0A9P3GR35_9APHY</name>
<dbReference type="AlphaFoldDB" id="A0A9P3GR35"/>
<proteinExistence type="predicted"/>
<accession>A0A9P3GR35</accession>
<keyword evidence="3" id="KW-1185">Reference proteome</keyword>
<evidence type="ECO:0000256" key="1">
    <source>
        <dbReference type="SAM" id="MobiDB-lite"/>
    </source>
</evidence>
<reference evidence="2 3" key="1">
    <citation type="submission" date="2021-08" db="EMBL/GenBank/DDBJ databases">
        <title>Draft Genome Sequence of Phanerochaete sordida strain YK-624.</title>
        <authorList>
            <person name="Mori T."/>
            <person name="Dohra H."/>
            <person name="Suzuki T."/>
            <person name="Kawagishi H."/>
            <person name="Hirai H."/>
        </authorList>
    </citation>
    <scope>NUCLEOTIDE SEQUENCE [LARGE SCALE GENOMIC DNA]</scope>
    <source>
        <strain evidence="2 3">YK-624</strain>
    </source>
</reference>
<gene>
    <name evidence="2" type="ORF">PsYK624_165780</name>
</gene>
<protein>
    <submittedName>
        <fullName evidence="2">Uncharacterized protein</fullName>
    </submittedName>
</protein>
<sequence>MTSSYPTLVGDIHQYPPAPLSSSPFRGAHAARGVNQRPTLPVPGTADRPVDVGEVVTVTDSTCGCSCIIA</sequence>
<dbReference type="EMBL" id="BPQB01000144">
    <property type="protein sequence ID" value="GJF00294.1"/>
    <property type="molecule type" value="Genomic_DNA"/>
</dbReference>